<dbReference type="EMBL" id="JBFRYC010000008">
    <property type="protein sequence ID" value="MEX1662603.1"/>
    <property type="molecule type" value="Genomic_DNA"/>
</dbReference>
<proteinExistence type="predicted"/>
<gene>
    <name evidence="2" type="ORF">AB4874_13235</name>
</gene>
<feature type="region of interest" description="Disordered" evidence="1">
    <location>
        <begin position="1"/>
        <end position="44"/>
    </location>
</feature>
<organism evidence="2 3">
    <name type="scientific">Thioclava arctica</name>
    <dbReference type="NCBI Taxonomy" id="3238301"/>
    <lineage>
        <taxon>Bacteria</taxon>
        <taxon>Pseudomonadati</taxon>
        <taxon>Pseudomonadota</taxon>
        <taxon>Alphaproteobacteria</taxon>
        <taxon>Rhodobacterales</taxon>
        <taxon>Paracoccaceae</taxon>
        <taxon>Thioclava</taxon>
    </lineage>
</organism>
<sequence>MQQQSGGQSGQQQQGATPRPGQQQGQTGGAQQQGGTVFNDWASI</sequence>
<comment type="caution">
    <text evidence="2">The sequence shown here is derived from an EMBL/GenBank/DDBJ whole genome shotgun (WGS) entry which is preliminary data.</text>
</comment>
<reference evidence="2 3" key="1">
    <citation type="journal article" date="2011" name="Int. J. Syst. Evol. Microbiol.">
        <title>Zhongshania antarctica gen. nov., sp. nov. and Zhongshania guokunii sp. nov., gammaproteobacteria respectively isolated from coastal attached (fast) ice and surface seawater of the Antarctic.</title>
        <authorList>
            <person name="Li H.J."/>
            <person name="Zhang X.Y."/>
            <person name="Chen C.X."/>
            <person name="Zhang Y.J."/>
            <person name="Gao Z.M."/>
            <person name="Yu Y."/>
            <person name="Chen X.L."/>
            <person name="Chen B."/>
            <person name="Zhang Y.Z."/>
        </authorList>
    </citation>
    <scope>NUCLEOTIDE SEQUENCE [LARGE SCALE GENOMIC DNA]</scope>
    <source>
        <strain evidence="2 3">15-R06ZXC-3</strain>
    </source>
</reference>
<keyword evidence="3" id="KW-1185">Reference proteome</keyword>
<protein>
    <submittedName>
        <fullName evidence="2">Uncharacterized protein</fullName>
    </submittedName>
</protein>
<accession>A0ABV3TM08</accession>
<name>A0ABV3TM08_9RHOB</name>
<dbReference type="Proteomes" id="UP001557465">
    <property type="component" value="Unassembled WGS sequence"/>
</dbReference>
<feature type="compositionally biased region" description="Low complexity" evidence="1">
    <location>
        <begin position="1"/>
        <end position="25"/>
    </location>
</feature>
<evidence type="ECO:0000256" key="1">
    <source>
        <dbReference type="SAM" id="MobiDB-lite"/>
    </source>
</evidence>
<evidence type="ECO:0000313" key="3">
    <source>
        <dbReference type="Proteomes" id="UP001557465"/>
    </source>
</evidence>
<evidence type="ECO:0000313" key="2">
    <source>
        <dbReference type="EMBL" id="MEX1662603.1"/>
    </source>
</evidence>
<dbReference type="RefSeq" id="WP_368392333.1">
    <property type="nucleotide sequence ID" value="NZ_JBFRYC010000008.1"/>
</dbReference>